<organism evidence="1 2">
    <name type="scientific">Lachancea mirantina</name>
    <dbReference type="NCBI Taxonomy" id="1230905"/>
    <lineage>
        <taxon>Eukaryota</taxon>
        <taxon>Fungi</taxon>
        <taxon>Dikarya</taxon>
        <taxon>Ascomycota</taxon>
        <taxon>Saccharomycotina</taxon>
        <taxon>Saccharomycetes</taxon>
        <taxon>Saccharomycetales</taxon>
        <taxon>Saccharomycetaceae</taxon>
        <taxon>Lachancea</taxon>
    </lineage>
</organism>
<keyword evidence="2" id="KW-1185">Reference proteome</keyword>
<dbReference type="Proteomes" id="UP000191024">
    <property type="component" value="Chromosome H"/>
</dbReference>
<evidence type="ECO:0000313" key="1">
    <source>
        <dbReference type="EMBL" id="SCV03294.1"/>
    </source>
</evidence>
<proteinExistence type="predicted"/>
<dbReference type="STRING" id="1230905.A0A1G4KFM8"/>
<evidence type="ECO:0000313" key="2">
    <source>
        <dbReference type="Proteomes" id="UP000191024"/>
    </source>
</evidence>
<dbReference type="OrthoDB" id="4029425at2759"/>
<reference evidence="2" key="1">
    <citation type="submission" date="2016-03" db="EMBL/GenBank/DDBJ databases">
        <authorList>
            <person name="Devillers H."/>
        </authorList>
    </citation>
    <scope>NUCLEOTIDE SEQUENCE [LARGE SCALE GENOMIC DNA]</scope>
</reference>
<gene>
    <name evidence="1" type="ORF">LAMI_0H07008G</name>
</gene>
<dbReference type="InterPro" id="IPR026226">
    <property type="entry name" value="EAF5"/>
</dbReference>
<protein>
    <submittedName>
        <fullName evidence="1">LAMI_0H07008g1_1</fullName>
    </submittedName>
</protein>
<accession>A0A1G4KFM8</accession>
<name>A0A1G4KFM8_9SACH</name>
<dbReference type="EMBL" id="LT598468">
    <property type="protein sequence ID" value="SCV03294.1"/>
    <property type="molecule type" value="Genomic_DNA"/>
</dbReference>
<dbReference type="AlphaFoldDB" id="A0A1G4KFM8"/>
<sequence>MDEIIVLQALYALLLQNKSSRVSLVRLQTEINENHLLSRLVPSTGNQVLSVHDILETIKRLFPKQTSLTEGQITFYNLQLAELREMLFEMYHASRKRLQNEIHALETRIDPLLEHKATSQRTRLLELCRDTLLNKFQDHGHAAIYEELVENSAIKQPLNLDGIRTQTPTSILELQAWLQLCVANTTLLHRTGSPGWKAARASQKELEETIAFVRSVLE</sequence>
<dbReference type="PRINTS" id="PR02067">
    <property type="entry name" value="PROTEINEAF5"/>
</dbReference>